<keyword evidence="4 9" id="KW-0812">Transmembrane</keyword>
<feature type="transmembrane region" description="Helical" evidence="9">
    <location>
        <begin position="496"/>
        <end position="517"/>
    </location>
</feature>
<feature type="transmembrane region" description="Helical" evidence="9">
    <location>
        <begin position="390"/>
        <end position="410"/>
    </location>
</feature>
<comment type="caution">
    <text evidence="14">The sequence shown here is derived from an EMBL/GenBank/DDBJ whole genome shotgun (WGS) entry which is preliminary data.</text>
</comment>
<evidence type="ECO:0000256" key="8">
    <source>
        <dbReference type="ARBA" id="ARBA00023136"/>
    </source>
</evidence>
<comment type="subcellular location">
    <subcellularLocation>
        <location evidence="1 9">Cell membrane</location>
        <topology evidence="1 9">Multi-pass membrane protein</topology>
    </subcellularLocation>
</comment>
<feature type="transmembrane region" description="Helical" evidence="9">
    <location>
        <begin position="416"/>
        <end position="436"/>
    </location>
</feature>
<sequence>MRNNSWLVGLYTVVCVLGFLIALPNFLTQSLVENLPFFMPKSRIALGLDLRGGSHLVLEIDEEDFFRGYFQMHLGELRSFLRKENINFVSVRQVKDKIIVSFSDSVSRGVVIEKIRDFVQNISSKLAMRQKDSFLITENGEKDISIGLSQNSIEKSMSSDLEQSMEIVRQRIDQIGITEPTIQRLGSNRILVQLPGEENPLRLRQLLGTTAKMSFHKVLKDDRSKGIYPTGTSILKDDKGNEYLVDDQVEIPGIYLRGASANFDGKTGKPVVDIIFNDVGTSLFFDITRHNIGRPLGIVLDGKILTAPIINQAIPSGMAQISGDFTIEQAGLLATMLRSGALPVKLNIIEERSVGADLGSYSIYKGISSSFIGFILVTAFMVVVYGKWGLLADFALVFNIIFTVGLLTFLGGTLTLPGIAGIVLGIGLAVDSNVLINERIRSESRKDRSVFYNLDMGFSRAYSTIIDSNMTVLIATAVLFFCGAGPVRGFAITMGLSVLISMFTSISIVRSMMIFIVRYKKIRFIEIKPLLKFFFIPDNTTIQFMKLRFVGIGISILLSICSIILLFSHGLNRGIDFDGGIQIGVYANKPVDLSVVRSSLESLKIGEIYFQTFDENDNFLVRLKYQSDVGNSQNDVLELVKKKIMDVIPFANIQHTDIVGPKISGELIEKGVLGVIVASVAMLIYIWIRFEWNFAIGAIITLILDITKTMGFFSLTGIEFNLTAVAAILTLIGYSVNDKVVVYDCMRKNMLLYPSTSLLKLIDQSINETLGRSIYTSMTAFLSVLPMSIWGGSVIESFALPMVFGIFIAATSSIFIAAPIILFLGDWRRHKTN</sequence>
<dbReference type="Pfam" id="PF07549">
    <property type="entry name" value="Sec_GG"/>
    <property type="match status" value="2"/>
</dbReference>
<evidence type="ECO:0000256" key="7">
    <source>
        <dbReference type="ARBA" id="ARBA00023010"/>
    </source>
</evidence>
<comment type="function">
    <text evidence="9">Part of the Sec protein translocase complex. Interacts with the SecYEG preprotein conducting channel. SecDF uses the proton motive force (PMF) to complete protein translocation after the ATP-dependent function of SecA.</text>
</comment>
<evidence type="ECO:0000259" key="12">
    <source>
        <dbReference type="Pfam" id="PF21760"/>
    </source>
</evidence>
<feature type="domain" description="SecDF P1 head subdomain" evidence="13">
    <location>
        <begin position="235"/>
        <end position="344"/>
    </location>
</feature>
<feature type="transmembrane region" description="Helical" evidence="9">
    <location>
        <begin position="695"/>
        <end position="714"/>
    </location>
</feature>
<comment type="similarity">
    <text evidence="10">Belongs to the SecD/SecF family. SecF subfamily.</text>
</comment>
<dbReference type="HAMAP" id="MF_01464_B">
    <property type="entry name" value="SecF_B"/>
    <property type="match status" value="1"/>
</dbReference>
<dbReference type="GO" id="GO:0065002">
    <property type="term" value="P:intracellular protein transmembrane transport"/>
    <property type="evidence" value="ECO:0007669"/>
    <property type="project" value="UniProtKB-UniRule"/>
</dbReference>
<dbReference type="GO" id="GO:0006605">
    <property type="term" value="P:protein targeting"/>
    <property type="evidence" value="ECO:0007669"/>
    <property type="project" value="UniProtKB-UniRule"/>
</dbReference>
<dbReference type="Pfam" id="PF22599">
    <property type="entry name" value="SecDF_P1_head"/>
    <property type="match status" value="1"/>
</dbReference>
<dbReference type="EMBL" id="PSQJ01000010">
    <property type="protein sequence ID" value="PTL86088.1"/>
    <property type="molecule type" value="Genomic_DNA"/>
</dbReference>
<evidence type="ECO:0000313" key="14">
    <source>
        <dbReference type="EMBL" id="PTL86088.1"/>
    </source>
</evidence>
<evidence type="ECO:0000256" key="3">
    <source>
        <dbReference type="ARBA" id="ARBA00022475"/>
    </source>
</evidence>
<dbReference type="NCBIfam" id="TIGR00966">
    <property type="entry name" value="transloc_SecF"/>
    <property type="match status" value="1"/>
</dbReference>
<comment type="caution">
    <text evidence="9">Lacks conserved residue(s) required for the propagation of feature annotation.</text>
</comment>
<keyword evidence="5 9" id="KW-0653">Protein transport</keyword>
<feature type="domain" description="Protein export membrane protein SecD/SecF C-terminal" evidence="11">
    <location>
        <begin position="643"/>
        <end position="825"/>
    </location>
</feature>
<dbReference type="PANTHER" id="PTHR30081:SF1">
    <property type="entry name" value="PROTEIN TRANSLOCASE SUBUNIT SECD"/>
    <property type="match status" value="1"/>
</dbReference>
<dbReference type="NCBIfam" id="TIGR01129">
    <property type="entry name" value="secD"/>
    <property type="match status" value="1"/>
</dbReference>
<dbReference type="InterPro" id="IPR022813">
    <property type="entry name" value="SecD/SecF_arch_bac"/>
</dbReference>
<evidence type="ECO:0000256" key="5">
    <source>
        <dbReference type="ARBA" id="ARBA00022927"/>
    </source>
</evidence>
<feature type="domain" description="Protein translocase subunit SecDF P1" evidence="12">
    <location>
        <begin position="161"/>
        <end position="218"/>
    </location>
</feature>
<feature type="domain" description="Protein export membrane protein SecD/SecF C-terminal" evidence="11">
    <location>
        <begin position="345"/>
        <end position="516"/>
    </location>
</feature>
<feature type="transmembrane region" description="Helical" evidence="9">
    <location>
        <begin position="720"/>
        <end position="737"/>
    </location>
</feature>
<dbReference type="InterPro" id="IPR022646">
    <property type="entry name" value="SecD/SecF_CS"/>
</dbReference>
<feature type="transmembrane region" description="Helical" evidence="9">
    <location>
        <begin position="363"/>
        <end position="383"/>
    </location>
</feature>
<feature type="transmembrane region" description="Helical" evidence="9">
    <location>
        <begin position="774"/>
        <end position="792"/>
    </location>
</feature>
<dbReference type="GO" id="GO:0015450">
    <property type="term" value="F:protein-transporting ATPase activity"/>
    <property type="evidence" value="ECO:0007669"/>
    <property type="project" value="InterPro"/>
</dbReference>
<name>A0A2T4VWD5_9HYPH</name>
<evidence type="ECO:0000256" key="6">
    <source>
        <dbReference type="ARBA" id="ARBA00022989"/>
    </source>
</evidence>
<feature type="transmembrane region" description="Helical" evidence="9">
    <location>
        <begin position="549"/>
        <end position="568"/>
    </location>
</feature>
<dbReference type="Gene3D" id="3.30.70.3400">
    <property type="match status" value="1"/>
</dbReference>
<evidence type="ECO:0000259" key="11">
    <source>
        <dbReference type="Pfam" id="PF02355"/>
    </source>
</evidence>
<organism evidence="14 15">
    <name type="scientific">Candidatus Liberibacter europaeus</name>
    <dbReference type="NCBI Taxonomy" id="744859"/>
    <lineage>
        <taxon>Bacteria</taxon>
        <taxon>Pseudomonadati</taxon>
        <taxon>Pseudomonadota</taxon>
        <taxon>Alphaproteobacteria</taxon>
        <taxon>Hyphomicrobiales</taxon>
        <taxon>Rhizobiaceae</taxon>
        <taxon>Liberibacter</taxon>
    </lineage>
</organism>
<keyword evidence="6 9" id="KW-1133">Transmembrane helix</keyword>
<evidence type="ECO:0000256" key="10">
    <source>
        <dbReference type="HAMAP-Rule" id="MF_01464"/>
    </source>
</evidence>
<dbReference type="Gene3D" id="1.20.1640.10">
    <property type="entry name" value="Multidrug efflux transporter AcrB transmembrane domain"/>
    <property type="match status" value="2"/>
</dbReference>
<dbReference type="PANTHER" id="PTHR30081">
    <property type="entry name" value="PROTEIN-EXPORT MEMBRANE PROTEIN SEC"/>
    <property type="match status" value="1"/>
</dbReference>
<dbReference type="GO" id="GO:0043952">
    <property type="term" value="P:protein transport by the Sec complex"/>
    <property type="evidence" value="ECO:0007669"/>
    <property type="project" value="UniProtKB-UniRule"/>
</dbReference>
<keyword evidence="3 9" id="KW-1003">Cell membrane</keyword>
<dbReference type="GO" id="GO:0005886">
    <property type="term" value="C:plasma membrane"/>
    <property type="evidence" value="ECO:0007669"/>
    <property type="project" value="UniProtKB-SubCell"/>
</dbReference>
<dbReference type="PRINTS" id="PR01755">
    <property type="entry name" value="SECFTRNLCASE"/>
</dbReference>
<dbReference type="AlphaFoldDB" id="A0A2T4VWD5"/>
<dbReference type="SUPFAM" id="SSF82866">
    <property type="entry name" value="Multidrug efflux transporter AcrB transmembrane domain"/>
    <property type="match status" value="2"/>
</dbReference>
<dbReference type="NCBIfam" id="TIGR00916">
    <property type="entry name" value="2A0604s01"/>
    <property type="match status" value="2"/>
</dbReference>
<comment type="subunit">
    <text evidence="10">Forms a complex with SecD. Part of the essential Sec protein translocation apparatus which comprises SecA, SecYEG and auxiliary proteins SecDF-YajC and YidC.</text>
</comment>
<dbReference type="HAMAP" id="MF_01463_B">
    <property type="entry name" value="SecD_B"/>
    <property type="match status" value="1"/>
</dbReference>
<comment type="subunit">
    <text evidence="9">Forms a complex with SecF. Part of the essential Sec protein translocation apparatus which comprises SecA, SecYEG and auxiliary proteins SecDF-YajC and YidC.</text>
</comment>
<evidence type="ECO:0000256" key="9">
    <source>
        <dbReference type="HAMAP-Rule" id="MF_01463"/>
    </source>
</evidence>
<dbReference type="InterPro" id="IPR055344">
    <property type="entry name" value="SecD_SecF_C_bact"/>
</dbReference>
<gene>
    <name evidence="10" type="primary">secF</name>
    <name evidence="9" type="synonym">secD</name>
    <name evidence="14" type="ORF">C4617_05380</name>
</gene>
<evidence type="ECO:0000313" key="15">
    <source>
        <dbReference type="Proteomes" id="UP000240811"/>
    </source>
</evidence>
<dbReference type="InterPro" id="IPR005791">
    <property type="entry name" value="SecD"/>
</dbReference>
<reference evidence="15" key="1">
    <citation type="submission" date="2018-02" db="EMBL/GenBank/DDBJ databases">
        <title>Genome sequence of Candidatus Liberibacter europaeus.</title>
        <authorList>
            <person name="Frampton R.A."/>
            <person name="Thompson S.M."/>
            <person name="David C."/>
            <person name="Addison S.M."/>
            <person name="Smith G.R."/>
        </authorList>
    </citation>
    <scope>NUCLEOTIDE SEQUENCE [LARGE SCALE GENOMIC DNA]</scope>
</reference>
<dbReference type="Pfam" id="PF02355">
    <property type="entry name" value="SecD_SecF_C"/>
    <property type="match status" value="2"/>
</dbReference>
<evidence type="ECO:0000256" key="4">
    <source>
        <dbReference type="ARBA" id="ARBA00022692"/>
    </source>
</evidence>
<dbReference type="InterPro" id="IPR054384">
    <property type="entry name" value="SecDF_P1_head"/>
</dbReference>
<dbReference type="InterPro" id="IPR005665">
    <property type="entry name" value="SecF_bac"/>
</dbReference>
<keyword evidence="8 9" id="KW-0472">Membrane</keyword>
<evidence type="ECO:0000256" key="1">
    <source>
        <dbReference type="ARBA" id="ARBA00004651"/>
    </source>
</evidence>
<keyword evidence="2 9" id="KW-0813">Transport</keyword>
<keyword evidence="7 9" id="KW-0811">Translocation</keyword>
<evidence type="ECO:0000259" key="13">
    <source>
        <dbReference type="Pfam" id="PF22599"/>
    </source>
</evidence>
<dbReference type="InterPro" id="IPR022645">
    <property type="entry name" value="SecD/SecF_bac"/>
</dbReference>
<comment type="similarity">
    <text evidence="9">Belongs to the SecD/SecF family. SecD subfamily.</text>
</comment>
<evidence type="ECO:0000256" key="2">
    <source>
        <dbReference type="ARBA" id="ARBA00022448"/>
    </source>
</evidence>
<feature type="transmembrane region" description="Helical" evidence="9">
    <location>
        <begin position="7"/>
        <end position="27"/>
    </location>
</feature>
<proteinExistence type="inferred from homology"/>
<feature type="transmembrane region" description="Helical" evidence="9">
    <location>
        <begin position="798"/>
        <end position="824"/>
    </location>
</feature>
<feature type="transmembrane region" description="Helical" evidence="9">
    <location>
        <begin position="671"/>
        <end position="688"/>
    </location>
</feature>
<accession>A0A2T4VWD5</accession>
<protein>
    <recommendedName>
        <fullName evidence="9 10">Multifunctional fusion protein</fullName>
    </recommendedName>
    <domain>
        <recommendedName>
            <fullName evidence="9">Protein translocase subunit SecD</fullName>
        </recommendedName>
    </domain>
    <domain>
        <recommendedName>
            <fullName evidence="10">Protein-export membrane protein SecF</fullName>
        </recommendedName>
    </domain>
</protein>
<dbReference type="Proteomes" id="UP000240811">
    <property type="component" value="Unassembled WGS sequence"/>
</dbReference>
<dbReference type="InterPro" id="IPR048634">
    <property type="entry name" value="SecD_SecF_C"/>
</dbReference>
<dbReference type="InterPro" id="IPR048631">
    <property type="entry name" value="SecD_1st"/>
</dbReference>
<dbReference type="Gene3D" id="3.30.1360.200">
    <property type="match status" value="1"/>
</dbReference>
<dbReference type="Pfam" id="PF21760">
    <property type="entry name" value="SecD_1st"/>
    <property type="match status" value="1"/>
</dbReference>
<dbReference type="NCBIfam" id="NF009583">
    <property type="entry name" value="PRK13024.1-3"/>
    <property type="match status" value="1"/>
</dbReference>